<comment type="caution">
    <text evidence="12">The sequence shown here is derived from an EMBL/GenBank/DDBJ whole genome shotgun (WGS) entry which is preliminary data.</text>
</comment>
<dbReference type="PANTHER" id="PTHR43562">
    <property type="entry name" value="NAPA-TYPE SODIUM/HYDROGEN ANTIPORTER"/>
    <property type="match status" value="1"/>
</dbReference>
<organism evidence="12 13">
    <name type="scientific">Thermovibrio guaymasensis</name>
    <dbReference type="NCBI Taxonomy" id="240167"/>
    <lineage>
        <taxon>Bacteria</taxon>
        <taxon>Pseudomonadati</taxon>
        <taxon>Aquificota</taxon>
        <taxon>Aquificia</taxon>
        <taxon>Desulfurobacteriales</taxon>
        <taxon>Desulfurobacteriaceae</taxon>
        <taxon>Thermovibrio</taxon>
    </lineage>
</organism>
<evidence type="ECO:0000256" key="6">
    <source>
        <dbReference type="ARBA" id="ARBA00023053"/>
    </source>
</evidence>
<dbReference type="GO" id="GO:0016020">
    <property type="term" value="C:membrane"/>
    <property type="evidence" value="ECO:0007669"/>
    <property type="project" value="UniProtKB-SubCell"/>
</dbReference>
<dbReference type="InterPro" id="IPR006153">
    <property type="entry name" value="Cation/H_exchanger_TM"/>
</dbReference>
<evidence type="ECO:0000256" key="9">
    <source>
        <dbReference type="ARBA" id="ARBA00023201"/>
    </source>
</evidence>
<feature type="transmembrane region" description="Helical" evidence="10">
    <location>
        <begin position="80"/>
        <end position="105"/>
    </location>
</feature>
<dbReference type="GO" id="GO:0006814">
    <property type="term" value="P:sodium ion transport"/>
    <property type="evidence" value="ECO:0007669"/>
    <property type="project" value="UniProtKB-KW"/>
</dbReference>
<keyword evidence="8 10" id="KW-0472">Membrane</keyword>
<feature type="transmembrane region" description="Helical" evidence="10">
    <location>
        <begin position="111"/>
        <end position="131"/>
    </location>
</feature>
<dbReference type="RefSeq" id="WP_121169853.1">
    <property type="nucleotide sequence ID" value="NZ_RBIE01000001.1"/>
</dbReference>
<evidence type="ECO:0000256" key="2">
    <source>
        <dbReference type="ARBA" id="ARBA00022448"/>
    </source>
</evidence>
<dbReference type="OrthoDB" id="34089at2"/>
<evidence type="ECO:0000313" key="12">
    <source>
        <dbReference type="EMBL" id="RKQ63613.1"/>
    </source>
</evidence>
<feature type="transmembrane region" description="Helical" evidence="10">
    <location>
        <begin position="344"/>
        <end position="361"/>
    </location>
</feature>
<keyword evidence="7" id="KW-0406">Ion transport</keyword>
<name>A0A420W8G8_9BACT</name>
<keyword evidence="13" id="KW-1185">Reference proteome</keyword>
<dbReference type="GO" id="GO:0015297">
    <property type="term" value="F:antiporter activity"/>
    <property type="evidence" value="ECO:0007669"/>
    <property type="project" value="UniProtKB-KW"/>
</dbReference>
<comment type="subcellular location">
    <subcellularLocation>
        <location evidence="1">Membrane</location>
        <topology evidence="1">Multi-pass membrane protein</topology>
    </subcellularLocation>
</comment>
<evidence type="ECO:0000256" key="5">
    <source>
        <dbReference type="ARBA" id="ARBA00022989"/>
    </source>
</evidence>
<feature type="transmembrane region" description="Helical" evidence="10">
    <location>
        <begin position="143"/>
        <end position="164"/>
    </location>
</feature>
<dbReference type="Pfam" id="PF00999">
    <property type="entry name" value="Na_H_Exchanger"/>
    <property type="match status" value="1"/>
</dbReference>
<keyword evidence="6" id="KW-0915">Sodium</keyword>
<evidence type="ECO:0000256" key="8">
    <source>
        <dbReference type="ARBA" id="ARBA00023136"/>
    </source>
</evidence>
<dbReference type="Proteomes" id="UP000280881">
    <property type="component" value="Unassembled WGS sequence"/>
</dbReference>
<keyword evidence="2" id="KW-0813">Transport</keyword>
<proteinExistence type="predicted"/>
<dbReference type="PANTHER" id="PTHR43562:SF3">
    <property type="entry name" value="SODIUM ION_PROTON EXCHANGER (EUROFUNG)"/>
    <property type="match status" value="1"/>
</dbReference>
<feature type="transmembrane region" description="Helical" evidence="10">
    <location>
        <begin position="170"/>
        <end position="189"/>
    </location>
</feature>
<feature type="transmembrane region" description="Helical" evidence="10">
    <location>
        <begin position="7"/>
        <end position="30"/>
    </location>
</feature>
<dbReference type="InterPro" id="IPR038770">
    <property type="entry name" value="Na+/solute_symporter_sf"/>
</dbReference>
<gene>
    <name evidence="12" type="ORF">C7457_0487</name>
</gene>
<feature type="transmembrane region" description="Helical" evidence="10">
    <location>
        <begin position="201"/>
        <end position="218"/>
    </location>
</feature>
<evidence type="ECO:0000256" key="7">
    <source>
        <dbReference type="ARBA" id="ARBA00023065"/>
    </source>
</evidence>
<feature type="transmembrane region" description="Helical" evidence="10">
    <location>
        <begin position="310"/>
        <end position="332"/>
    </location>
</feature>
<accession>A0A420W8G8</accession>
<sequence length="380" mass="42136">MKVQTESLIVSVLIILAGIGALEIGFSSSIFEILAGTFASNFLKLGDLPWIDFLSNLGLLGLMFFAGLETDPELLRKHCLKSLFIGFSSYFFPLVSVFYFSHYILGYSFEASVLIGIALSTTSLALVYPLLKEKGLLNYPAGQILLAGAMVVDISSMLTMSFLFEGINVYNLIFTAVLVLLLFRLPKWGEKLFERYSGNQIEFKTRFIVIVLVALGFLSEQVHINEAVLAFTTGIFFAELFRKDKVIEKKIRALIFGFLAPFFFFKAGYSVKLSVVSLKVIFLALFLGSIAFVTKYVGTVYATANLFKSAVYKLAGLFFNMRLTFGIVASVFGLEAGLIDEETYVALLLIIVSTSLVASVISNRFPHETSDDLLEDIFKI</sequence>
<keyword evidence="3" id="KW-0050">Antiport</keyword>
<dbReference type="AlphaFoldDB" id="A0A420W8G8"/>
<evidence type="ECO:0000313" key="13">
    <source>
        <dbReference type="Proteomes" id="UP000280881"/>
    </source>
</evidence>
<evidence type="ECO:0000256" key="10">
    <source>
        <dbReference type="SAM" id="Phobius"/>
    </source>
</evidence>
<evidence type="ECO:0000259" key="11">
    <source>
        <dbReference type="Pfam" id="PF00999"/>
    </source>
</evidence>
<keyword evidence="4 10" id="KW-0812">Transmembrane</keyword>
<dbReference type="GO" id="GO:1902600">
    <property type="term" value="P:proton transmembrane transport"/>
    <property type="evidence" value="ECO:0007669"/>
    <property type="project" value="InterPro"/>
</dbReference>
<keyword evidence="9" id="KW-0739">Sodium transport</keyword>
<dbReference type="EMBL" id="RBIE01000001">
    <property type="protein sequence ID" value="RKQ63613.1"/>
    <property type="molecule type" value="Genomic_DNA"/>
</dbReference>
<feature type="domain" description="Cation/H+ exchanger transmembrane" evidence="11">
    <location>
        <begin position="12"/>
        <end position="360"/>
    </location>
</feature>
<evidence type="ECO:0000256" key="4">
    <source>
        <dbReference type="ARBA" id="ARBA00022692"/>
    </source>
</evidence>
<keyword evidence="5 10" id="KW-1133">Transmembrane helix</keyword>
<dbReference type="Gene3D" id="1.20.1530.20">
    <property type="match status" value="1"/>
</dbReference>
<feature type="transmembrane region" description="Helical" evidence="10">
    <location>
        <begin position="50"/>
        <end position="68"/>
    </location>
</feature>
<feature type="transmembrane region" description="Helical" evidence="10">
    <location>
        <begin position="253"/>
        <end position="271"/>
    </location>
</feature>
<protein>
    <submittedName>
        <fullName evidence="12">Transporter (CPA2 family)</fullName>
    </submittedName>
</protein>
<feature type="transmembrane region" description="Helical" evidence="10">
    <location>
        <begin position="277"/>
        <end position="298"/>
    </location>
</feature>
<evidence type="ECO:0000256" key="3">
    <source>
        <dbReference type="ARBA" id="ARBA00022449"/>
    </source>
</evidence>
<reference evidence="12 13" key="1">
    <citation type="submission" date="2018-10" db="EMBL/GenBank/DDBJ databases">
        <title>Genomic Encyclopedia of Type Strains, Phase IV (KMG-IV): sequencing the most valuable type-strain genomes for metagenomic binning, comparative biology and taxonomic classification.</title>
        <authorList>
            <person name="Goeker M."/>
        </authorList>
    </citation>
    <scope>NUCLEOTIDE SEQUENCE [LARGE SCALE GENOMIC DNA]</scope>
    <source>
        <strain evidence="12 13">DSM 15521</strain>
    </source>
</reference>
<evidence type="ECO:0000256" key="1">
    <source>
        <dbReference type="ARBA" id="ARBA00004141"/>
    </source>
</evidence>